<protein>
    <recommendedName>
        <fullName evidence="4">Fumarylacetoacetase-like C-terminal domain-containing protein</fullName>
    </recommendedName>
</protein>
<evidence type="ECO:0000259" key="4">
    <source>
        <dbReference type="Pfam" id="PF01557"/>
    </source>
</evidence>
<evidence type="ECO:0000313" key="5">
    <source>
        <dbReference type="EMBL" id="RYO74942.1"/>
    </source>
</evidence>
<keyword evidence="6" id="KW-1185">Reference proteome</keyword>
<dbReference type="OrthoDB" id="411064at2759"/>
<evidence type="ECO:0000256" key="2">
    <source>
        <dbReference type="SAM" id="MobiDB-lite"/>
    </source>
</evidence>
<keyword evidence="3" id="KW-0812">Transmembrane</keyword>
<keyword evidence="3" id="KW-0472">Membrane</keyword>
<feature type="domain" description="Fumarylacetoacetase-like C-terminal" evidence="4">
    <location>
        <begin position="401"/>
        <end position="588"/>
    </location>
</feature>
<name>A0A4Q4SUW0_9PEZI</name>
<dbReference type="SUPFAM" id="SSF56529">
    <property type="entry name" value="FAH"/>
    <property type="match status" value="1"/>
</dbReference>
<dbReference type="InterPro" id="IPR036663">
    <property type="entry name" value="Fumarylacetoacetase_C_sf"/>
</dbReference>
<dbReference type="STRING" id="155417.A0A4Q4SUW0"/>
<dbReference type="EMBL" id="QJNU01001574">
    <property type="protein sequence ID" value="RYO74942.1"/>
    <property type="molecule type" value="Genomic_DNA"/>
</dbReference>
<accession>A0A4Q4SUW0</accession>
<keyword evidence="3" id="KW-1133">Transmembrane helix</keyword>
<dbReference type="Pfam" id="PF01557">
    <property type="entry name" value="FAA_hydrolase"/>
    <property type="match status" value="1"/>
</dbReference>
<comment type="similarity">
    <text evidence="1">Belongs to the FAH family.</text>
</comment>
<dbReference type="Proteomes" id="UP000293360">
    <property type="component" value="Unassembled WGS sequence"/>
</dbReference>
<dbReference type="InterPro" id="IPR011234">
    <property type="entry name" value="Fumarylacetoacetase-like_C"/>
</dbReference>
<gene>
    <name evidence="5" type="ORF">DL764_010624</name>
</gene>
<dbReference type="PANTHER" id="PTHR43211:SF1">
    <property type="entry name" value="BLL6422 PROTEIN"/>
    <property type="match status" value="1"/>
</dbReference>
<dbReference type="Gene3D" id="3.90.850.10">
    <property type="entry name" value="Fumarylacetoacetase-like, C-terminal domain"/>
    <property type="match status" value="1"/>
</dbReference>
<feature type="transmembrane region" description="Helical" evidence="3">
    <location>
        <begin position="105"/>
        <end position="128"/>
    </location>
</feature>
<feature type="region of interest" description="Disordered" evidence="2">
    <location>
        <begin position="238"/>
        <end position="265"/>
    </location>
</feature>
<sequence>MRSSMRRRGPRVVDDLYIRPRQNVETLDSDAEDEGFESDDPDTPSPTQTTFPTDSSASFPSQTALPQTSPNSGQLGASIGSAQNGVQEPELSQNAYQSARMDRSVIIAMGTIIGLAVLAIVIFTLWIFRRRRNRANAKRASKLRPFLCRRSGAQQSGMPAAPPDAKTQSKVMDDLLAAAYAAENGKAWETGSKRSSGSSLRREKEEASALYASQKPNEKSKALYVKQLTSGFWKRSSQEEAGNIRAPPSVAGKTEMTSQSGATESTWNTWGHSKPFLIEPLVFHFGLSPIAMKFHRVNNEVAELHNGGGDDTSTSSDKAQAHGLFKVLQENPPDASDPLKRALAFQPRSYRDFMLFERHYYNAAAGMTQLYRPAIANIVNVVFGLTGVDFPFFKPHALWYEQPIFYQSNHLAFYADRAPVHCPKYCEYLDVELELGAVLGKPLFNASPDEATAAIAGFCVFNDFSARNVQMAEMSCGFGPQHSKSFANSISSVVVSADEILPRLNDLTGRVVINDKTVSECKTGKWQFSIGEAIAHVSKGTRLYPGEFFGSGTFPGGAGVERARFQVRIGDVVRLEIDGIGSVTNEIVPNN</sequence>
<comment type="caution">
    <text evidence="5">The sequence shown here is derived from an EMBL/GenBank/DDBJ whole genome shotgun (WGS) entry which is preliminary data.</text>
</comment>
<evidence type="ECO:0000256" key="1">
    <source>
        <dbReference type="ARBA" id="ARBA00010211"/>
    </source>
</evidence>
<feature type="compositionally biased region" description="Acidic residues" evidence="2">
    <location>
        <begin position="27"/>
        <end position="42"/>
    </location>
</feature>
<dbReference type="AlphaFoldDB" id="A0A4Q4SUW0"/>
<organism evidence="5 6">
    <name type="scientific">Monosporascus ibericus</name>
    <dbReference type="NCBI Taxonomy" id="155417"/>
    <lineage>
        <taxon>Eukaryota</taxon>
        <taxon>Fungi</taxon>
        <taxon>Dikarya</taxon>
        <taxon>Ascomycota</taxon>
        <taxon>Pezizomycotina</taxon>
        <taxon>Sordariomycetes</taxon>
        <taxon>Xylariomycetidae</taxon>
        <taxon>Xylariales</taxon>
        <taxon>Xylariales incertae sedis</taxon>
        <taxon>Monosporascus</taxon>
    </lineage>
</organism>
<proteinExistence type="inferred from homology"/>
<dbReference type="PANTHER" id="PTHR43211">
    <property type="entry name" value="FUMARYLACETOACETATE HYDROLASE"/>
    <property type="match status" value="1"/>
</dbReference>
<evidence type="ECO:0000313" key="6">
    <source>
        <dbReference type="Proteomes" id="UP000293360"/>
    </source>
</evidence>
<evidence type="ECO:0000256" key="3">
    <source>
        <dbReference type="SAM" id="Phobius"/>
    </source>
</evidence>
<dbReference type="GO" id="GO:0003824">
    <property type="term" value="F:catalytic activity"/>
    <property type="evidence" value="ECO:0007669"/>
    <property type="project" value="InterPro"/>
</dbReference>
<feature type="compositionally biased region" description="Polar residues" evidence="2">
    <location>
        <begin position="57"/>
        <end position="86"/>
    </location>
</feature>
<feature type="compositionally biased region" description="Basic residues" evidence="2">
    <location>
        <begin position="1"/>
        <end position="10"/>
    </location>
</feature>
<feature type="region of interest" description="Disordered" evidence="2">
    <location>
        <begin position="1"/>
        <end position="86"/>
    </location>
</feature>
<reference evidence="5 6" key="1">
    <citation type="submission" date="2018-06" db="EMBL/GenBank/DDBJ databases">
        <title>Complete Genomes of Monosporascus.</title>
        <authorList>
            <person name="Robinson A.J."/>
            <person name="Natvig D.O."/>
        </authorList>
    </citation>
    <scope>NUCLEOTIDE SEQUENCE [LARGE SCALE GENOMIC DNA]</scope>
    <source>
        <strain evidence="5 6">CBS 110550</strain>
    </source>
</reference>
<feature type="compositionally biased region" description="Low complexity" evidence="2">
    <location>
        <begin position="45"/>
        <end position="56"/>
    </location>
</feature>
<feature type="compositionally biased region" description="Polar residues" evidence="2">
    <location>
        <begin position="255"/>
        <end position="265"/>
    </location>
</feature>